<keyword evidence="2" id="KW-1185">Reference proteome</keyword>
<protein>
    <submittedName>
        <fullName evidence="1">Uncharacterized protein</fullName>
    </submittedName>
</protein>
<sequence>MKQLHYQTEGELTDERLKLTYGSQLIFEGYTDDLVTSASGDLQLKLNFGTKKISRVNARKLGDHIIWTPELPLPGKDSYVPLLFTERQFTELWTALRYDPAADLALVSDISLDELKRIWLIPAVAEPQLTDLADLALSVKEQIIACSDELEEQQQYLEQLIEEDWSKMDTLRLQAVESSPDWKDATAYLNDGSEWIPLKIDLDGTQYLYLGAGICLRT</sequence>
<organism evidence="1 2">
    <name type="scientific">Halalkalibacter oceani</name>
    <dbReference type="NCBI Taxonomy" id="1653776"/>
    <lineage>
        <taxon>Bacteria</taxon>
        <taxon>Bacillati</taxon>
        <taxon>Bacillota</taxon>
        <taxon>Bacilli</taxon>
        <taxon>Bacillales</taxon>
        <taxon>Bacillaceae</taxon>
        <taxon>Halalkalibacter</taxon>
    </lineage>
</organism>
<dbReference type="RefSeq" id="WP_251224375.1">
    <property type="nucleotide sequence ID" value="NZ_JAMBOL010000018.1"/>
</dbReference>
<dbReference type="Proteomes" id="UP001139179">
    <property type="component" value="Unassembled WGS sequence"/>
</dbReference>
<dbReference type="EMBL" id="JAMBOL010000018">
    <property type="protein sequence ID" value="MCM3715642.1"/>
    <property type="molecule type" value="Genomic_DNA"/>
</dbReference>
<reference evidence="1" key="1">
    <citation type="submission" date="2022-05" db="EMBL/GenBank/DDBJ databases">
        <title>Comparative Genomics of Spacecraft Associated Microbes.</title>
        <authorList>
            <person name="Tran M.T."/>
            <person name="Wright A."/>
            <person name="Seuylemezian A."/>
            <person name="Eisen J."/>
            <person name="Coil D."/>
        </authorList>
    </citation>
    <scope>NUCLEOTIDE SEQUENCE</scope>
    <source>
        <strain evidence="1">214.1.1</strain>
    </source>
</reference>
<dbReference type="AlphaFoldDB" id="A0A9X2IQN7"/>
<accession>A0A9X2IQN7</accession>
<gene>
    <name evidence="1" type="ORF">M3202_16380</name>
</gene>
<proteinExistence type="predicted"/>
<evidence type="ECO:0000313" key="1">
    <source>
        <dbReference type="EMBL" id="MCM3715642.1"/>
    </source>
</evidence>
<evidence type="ECO:0000313" key="2">
    <source>
        <dbReference type="Proteomes" id="UP001139179"/>
    </source>
</evidence>
<comment type="caution">
    <text evidence="1">The sequence shown here is derived from an EMBL/GenBank/DDBJ whole genome shotgun (WGS) entry which is preliminary data.</text>
</comment>
<name>A0A9X2IQN7_9BACI</name>